<reference evidence="1" key="1">
    <citation type="submission" date="2023-06" db="EMBL/GenBank/DDBJ databases">
        <authorList>
            <person name="Jiang Y."/>
            <person name="Liu Q."/>
        </authorList>
    </citation>
    <scope>NUCLEOTIDE SEQUENCE</scope>
    <source>
        <strain evidence="1">CGMCC 1.12090</strain>
    </source>
</reference>
<gene>
    <name evidence="1" type="ORF">Q2T77_36595</name>
</gene>
<dbReference type="Proteomes" id="UP001169027">
    <property type="component" value="Unassembled WGS sequence"/>
</dbReference>
<dbReference type="EMBL" id="JAUKVY010000048">
    <property type="protein sequence ID" value="MDO1537768.1"/>
    <property type="molecule type" value="Genomic_DNA"/>
</dbReference>
<comment type="caution">
    <text evidence="1">The sequence shown here is derived from an EMBL/GenBank/DDBJ whole genome shotgun (WGS) entry which is preliminary data.</text>
</comment>
<keyword evidence="2" id="KW-1185">Reference proteome</keyword>
<evidence type="ECO:0000313" key="1">
    <source>
        <dbReference type="EMBL" id="MDO1537768.1"/>
    </source>
</evidence>
<organism evidence="1 2">
    <name type="scientific">Variovorax ginsengisoli</name>
    <dbReference type="NCBI Taxonomy" id="363844"/>
    <lineage>
        <taxon>Bacteria</taxon>
        <taxon>Pseudomonadati</taxon>
        <taxon>Pseudomonadota</taxon>
        <taxon>Betaproteobacteria</taxon>
        <taxon>Burkholderiales</taxon>
        <taxon>Comamonadaceae</taxon>
        <taxon>Variovorax</taxon>
    </lineage>
</organism>
<evidence type="ECO:0000313" key="2">
    <source>
        <dbReference type="Proteomes" id="UP001169027"/>
    </source>
</evidence>
<sequence length="76" mass="8313">MGTWIRESHRTYTITLVFYRFNPDGSVLGLQKSKGTRTLSADENSFTGAVNGQITDAAGNILARTCLTDTGSRVSW</sequence>
<dbReference type="RefSeq" id="WP_301816203.1">
    <property type="nucleotide sequence ID" value="NZ_JAUJZH010000048.1"/>
</dbReference>
<proteinExistence type="predicted"/>
<name>A0ABT8SHD0_9BURK</name>
<protein>
    <submittedName>
        <fullName evidence="1">Uncharacterized protein</fullName>
    </submittedName>
</protein>
<accession>A0ABT8SHD0</accession>